<feature type="compositionally biased region" description="Polar residues" evidence="1">
    <location>
        <begin position="1"/>
        <end position="19"/>
    </location>
</feature>
<feature type="compositionally biased region" description="Polar residues" evidence="1">
    <location>
        <begin position="143"/>
        <end position="175"/>
    </location>
</feature>
<gene>
    <name evidence="3" type="ORF">TsFJ059_006969</name>
</gene>
<keyword evidence="4" id="KW-1185">Reference proteome</keyword>
<dbReference type="Gene3D" id="1.20.5.170">
    <property type="match status" value="1"/>
</dbReference>
<feature type="region of interest" description="Disordered" evidence="1">
    <location>
        <begin position="1"/>
        <end position="199"/>
    </location>
</feature>
<feature type="compositionally biased region" description="Low complexity" evidence="1">
    <location>
        <begin position="26"/>
        <end position="41"/>
    </location>
</feature>
<reference evidence="3 4" key="1">
    <citation type="submission" date="2021-08" db="EMBL/GenBank/DDBJ databases">
        <title>The highly contiguous genome resource for Trichoderma semiorbis FJ059, a fungal antagonistic to plant pathogens.</title>
        <authorList>
            <person name="Liu T."/>
        </authorList>
    </citation>
    <scope>NUCLEOTIDE SEQUENCE [LARGE SCALE GENOMIC DNA]</scope>
    <source>
        <strain evidence="3 4">FJ059</strain>
    </source>
</reference>
<dbReference type="Proteomes" id="UP000826573">
    <property type="component" value="Unassembled WGS sequence"/>
</dbReference>
<dbReference type="InterPro" id="IPR052635">
    <property type="entry name" value="Sec_Metab_Biosynth_Reg"/>
</dbReference>
<dbReference type="PANTHER" id="PTHR39607:SF1">
    <property type="entry name" value="B-ZIP TRANSCRIPTION FACTOR (EUROFUNG)"/>
    <property type="match status" value="1"/>
</dbReference>
<feature type="region of interest" description="Disordered" evidence="1">
    <location>
        <begin position="320"/>
        <end position="342"/>
    </location>
</feature>
<dbReference type="GO" id="GO:0003700">
    <property type="term" value="F:DNA-binding transcription factor activity"/>
    <property type="evidence" value="ECO:0007669"/>
    <property type="project" value="InterPro"/>
</dbReference>
<organism evidence="3 4">
    <name type="scientific">Trichoderma semiorbis</name>
    <dbReference type="NCBI Taxonomy" id="1491008"/>
    <lineage>
        <taxon>Eukaryota</taxon>
        <taxon>Fungi</taxon>
        <taxon>Dikarya</taxon>
        <taxon>Ascomycota</taxon>
        <taxon>Pezizomycotina</taxon>
        <taxon>Sordariomycetes</taxon>
        <taxon>Hypocreomycetidae</taxon>
        <taxon>Hypocreales</taxon>
        <taxon>Hypocreaceae</taxon>
        <taxon>Trichoderma</taxon>
    </lineage>
</organism>
<feature type="domain" description="BZIP" evidence="2">
    <location>
        <begin position="108"/>
        <end position="123"/>
    </location>
</feature>
<proteinExistence type="predicted"/>
<dbReference type="CDD" id="cd14688">
    <property type="entry name" value="bZIP_YAP"/>
    <property type="match status" value="1"/>
</dbReference>
<dbReference type="AlphaFoldDB" id="A0A9P8HGL7"/>
<dbReference type="EMBL" id="JAIMJC010000005">
    <property type="protein sequence ID" value="KAH0524463.1"/>
    <property type="molecule type" value="Genomic_DNA"/>
</dbReference>
<accession>A0A9P8HGL7</accession>
<dbReference type="PANTHER" id="PTHR39607">
    <property type="entry name" value="XANTHOCILLIN BIOSYNTHESIS CLUSTER TRANSCRIPTION FACTOR XANC-RELATED"/>
    <property type="match status" value="1"/>
</dbReference>
<evidence type="ECO:0000259" key="2">
    <source>
        <dbReference type="PROSITE" id="PS00036"/>
    </source>
</evidence>
<dbReference type="EMBL" id="JAIMJC010000005">
    <property type="protein sequence ID" value="KAH0524465.1"/>
    <property type="molecule type" value="Genomic_DNA"/>
</dbReference>
<protein>
    <recommendedName>
        <fullName evidence="2">BZIP domain-containing protein</fullName>
    </recommendedName>
</protein>
<dbReference type="EMBL" id="JAIMJC010000005">
    <property type="protein sequence ID" value="KAH0524464.1"/>
    <property type="molecule type" value="Genomic_DNA"/>
</dbReference>
<dbReference type="PROSITE" id="PS00036">
    <property type="entry name" value="BZIP_BASIC"/>
    <property type="match status" value="1"/>
</dbReference>
<feature type="region of interest" description="Disordered" evidence="1">
    <location>
        <begin position="277"/>
        <end position="308"/>
    </location>
</feature>
<dbReference type="InterPro" id="IPR046347">
    <property type="entry name" value="bZIP_sf"/>
</dbReference>
<dbReference type="InterPro" id="IPR004827">
    <property type="entry name" value="bZIP"/>
</dbReference>
<comment type="caution">
    <text evidence="3">The sequence shown here is derived from an EMBL/GenBank/DDBJ whole genome shotgun (WGS) entry which is preliminary data.</text>
</comment>
<sequence>MSFTTATIWDYPSPSSITPPMTACASSTSVTSPSSSPRDSTFQVQSQPVSLESPPRFSISTPPGTVDPADISTTPARSSKKKKALMPVYHGPYREEDDWTKVSDPKEKKRIQNRVAQRTYRHRMKARLGELQARLDSHERNKAQQSENSENADSSSTSGSVRGFTAINNQISGGESSPPPMPQDKTPISQSQVQQPAMYERPGNEAELVFQHLPRNTLNSPAQTQPSPEASGLLSPLGQPPPERVSKVPHDFVLDCLRFQTQLLNRLNSLQQEAHFTPSYTPSNAAPPQSLDNLTQPEPTQCSDSFSPTNAEAMEFSYEPSGDLWKTDALPKSRPQPTSDNCIIFPPLPAAPTPSAVLNSPVPEGPRENLRPAPQPVAQNALGERIGSVMEAVQAAGFDSFDALVSAYYCDTFGEASSLANEQRLSRNRRLPKVIADVFQATKGWSTWERRGFQEEILKTAESMLISEGEGARSSVMSKIEPLLDSHDPTNPDATADALINLKRSIQDELPNSWALTMALASGTRNSFHRDRSNTALATTLLVNFSGRIPKDQLLQILCACL</sequence>
<evidence type="ECO:0000313" key="4">
    <source>
        <dbReference type="Proteomes" id="UP000826573"/>
    </source>
</evidence>
<name>A0A9P8HGL7_9HYPO</name>
<dbReference type="SUPFAM" id="SSF57959">
    <property type="entry name" value="Leucine zipper domain"/>
    <property type="match status" value="1"/>
</dbReference>
<feature type="compositionally biased region" description="Polar residues" evidence="1">
    <location>
        <begin position="217"/>
        <end position="228"/>
    </location>
</feature>
<feature type="compositionally biased region" description="Polar residues" evidence="1">
    <location>
        <begin position="186"/>
        <end position="195"/>
    </location>
</feature>
<feature type="compositionally biased region" description="Basic and acidic residues" evidence="1">
    <location>
        <begin position="133"/>
        <end position="142"/>
    </location>
</feature>
<evidence type="ECO:0000313" key="3">
    <source>
        <dbReference type="EMBL" id="KAH0524464.1"/>
    </source>
</evidence>
<evidence type="ECO:0000256" key="1">
    <source>
        <dbReference type="SAM" id="MobiDB-lite"/>
    </source>
</evidence>
<feature type="region of interest" description="Disordered" evidence="1">
    <location>
        <begin position="217"/>
        <end position="246"/>
    </location>
</feature>